<dbReference type="InterPro" id="IPR008226">
    <property type="entry name" value="Mini3_fam"/>
</dbReference>
<proteinExistence type="inferred from homology"/>
<comment type="caution">
    <text evidence="6">The sequence shown here is derived from an EMBL/GenBank/DDBJ whole genome shotgun (WGS) entry which is preliminary data.</text>
</comment>
<keyword evidence="4" id="KW-0690">Ribosome biogenesis</keyword>
<evidence type="ECO:0000259" key="5">
    <source>
        <dbReference type="Pfam" id="PF00636"/>
    </source>
</evidence>
<dbReference type="Gene3D" id="1.10.1520.10">
    <property type="entry name" value="Ribonuclease III domain"/>
    <property type="match status" value="1"/>
</dbReference>
<feature type="domain" description="RNase III" evidence="5">
    <location>
        <begin position="10"/>
        <end position="108"/>
    </location>
</feature>
<evidence type="ECO:0000313" key="7">
    <source>
        <dbReference type="Proteomes" id="UP001529275"/>
    </source>
</evidence>
<comment type="cofactor">
    <cofactor evidence="4">
        <name>Mg(2+)</name>
        <dbReference type="ChEBI" id="CHEBI:18420"/>
    </cofactor>
</comment>
<keyword evidence="4" id="KW-0460">Magnesium</keyword>
<dbReference type="EC" id="3.1.26.-" evidence="4"/>
<accession>A0ABT7UIE1</accession>
<keyword evidence="2 4" id="KW-0255">Endonuclease</keyword>
<organism evidence="6 7">
    <name type="scientific">Massilimicrobiota timonensis</name>
    <dbReference type="NCBI Taxonomy" id="1776392"/>
    <lineage>
        <taxon>Bacteria</taxon>
        <taxon>Bacillati</taxon>
        <taxon>Bacillota</taxon>
        <taxon>Erysipelotrichia</taxon>
        <taxon>Erysipelotrichales</taxon>
        <taxon>Erysipelotrichaceae</taxon>
        <taxon>Massilimicrobiota</taxon>
    </lineage>
</organism>
<dbReference type="PIRSF" id="PIRSF005520">
    <property type="entry name" value="UCP005520"/>
    <property type="match status" value="1"/>
</dbReference>
<evidence type="ECO:0000256" key="4">
    <source>
        <dbReference type="HAMAP-Rule" id="MF_01468"/>
    </source>
</evidence>
<reference evidence="7" key="1">
    <citation type="submission" date="2023-06" db="EMBL/GenBank/DDBJ databases">
        <title>Identification and characterization of horizontal gene transfer across gut microbiota members of farm animals based on homology search.</title>
        <authorList>
            <person name="Zeman M."/>
            <person name="Kubasova T."/>
            <person name="Jahodarova E."/>
            <person name="Nykrynova M."/>
            <person name="Rychlik I."/>
        </authorList>
    </citation>
    <scope>NUCLEOTIDE SEQUENCE [LARGE SCALE GENOMIC DNA]</scope>
    <source>
        <strain evidence="7">ET341</strain>
    </source>
</reference>
<dbReference type="InterPro" id="IPR000999">
    <property type="entry name" value="RNase_III_dom"/>
</dbReference>
<dbReference type="SUPFAM" id="SSF69065">
    <property type="entry name" value="RNase III domain-like"/>
    <property type="match status" value="1"/>
</dbReference>
<dbReference type="EMBL" id="JAUDCK010000006">
    <property type="protein sequence ID" value="MDM8195252.1"/>
    <property type="molecule type" value="Genomic_DNA"/>
</dbReference>
<dbReference type="HAMAP" id="MF_01468">
    <property type="entry name" value="RNase_Mini_III"/>
    <property type="match status" value="1"/>
</dbReference>
<evidence type="ECO:0000256" key="1">
    <source>
        <dbReference type="ARBA" id="ARBA00022722"/>
    </source>
</evidence>
<keyword evidence="1 4" id="KW-0540">Nuclease</keyword>
<keyword evidence="3 4" id="KW-0378">Hydrolase</keyword>
<comment type="similarity">
    <text evidence="4">Belongs to the MrnC RNase family.</text>
</comment>
<dbReference type="RefSeq" id="WP_168082193.1">
    <property type="nucleotide sequence ID" value="NZ_JAUDCK010000006.1"/>
</dbReference>
<keyword evidence="4" id="KW-0699">rRNA-binding</keyword>
<name>A0ABT7UIE1_9FIRM</name>
<comment type="subunit">
    <text evidence="4">Homodimer.</text>
</comment>
<gene>
    <name evidence="4" type="primary">mrnC</name>
    <name evidence="6" type="ORF">QUV98_02840</name>
</gene>
<dbReference type="PANTHER" id="PTHR34276">
    <property type="entry name" value="MINI-RIBONUCLEASE 3"/>
    <property type="match status" value="1"/>
</dbReference>
<evidence type="ECO:0000256" key="2">
    <source>
        <dbReference type="ARBA" id="ARBA00022759"/>
    </source>
</evidence>
<protein>
    <recommendedName>
        <fullName evidence="4">Mini-ribonuclease 3</fullName>
        <shortName evidence="4">Mini-3</shortName>
        <shortName evidence="4">Mini-RNase 3</shortName>
        <ecNumber evidence="4">3.1.26.-</ecNumber>
    </recommendedName>
    <alternativeName>
        <fullName evidence="4">Mini-RNase III</fullName>
        <shortName evidence="4">Mini-III</shortName>
    </alternativeName>
</protein>
<dbReference type="Proteomes" id="UP001529275">
    <property type="component" value="Unassembled WGS sequence"/>
</dbReference>
<evidence type="ECO:0000313" key="6">
    <source>
        <dbReference type="EMBL" id="MDM8195252.1"/>
    </source>
</evidence>
<keyword evidence="4" id="KW-0698">rRNA processing</keyword>
<keyword evidence="4" id="KW-0963">Cytoplasm</keyword>
<evidence type="ECO:0000256" key="3">
    <source>
        <dbReference type="ARBA" id="ARBA00022801"/>
    </source>
</evidence>
<comment type="function">
    <text evidence="4">Involved in correct processing of both the 5' and 3' ends of 23S rRNA precursor. Processes 30S rRNA precursor transcript even in absence of ribonuclease 3 (Rnc); Rnc processes 30S rRNA into smaller rRNA precursors.</text>
</comment>
<comment type="subcellular location">
    <subcellularLocation>
        <location evidence="4">Cytoplasm</location>
    </subcellularLocation>
</comment>
<dbReference type="InterPro" id="IPR036389">
    <property type="entry name" value="RNase_III_sf"/>
</dbReference>
<keyword evidence="4" id="KW-0694">RNA-binding</keyword>
<sequence length="136" mass="15809">MKPELINVLALAYLGDSVFEVYVREYLLVEKGIMKPDLLQQASKSFVSAKAQAAFMQEAILKQWLSEEEISIYKRGRNAKSRHVPKNTSVFIYNQSTGFEALIGHLYLLKKQERITEIFELFKVFVCENEKNMRKI</sequence>
<dbReference type="PANTHER" id="PTHR34276:SF1">
    <property type="entry name" value="MINI-RIBONUCLEASE 3"/>
    <property type="match status" value="1"/>
</dbReference>
<dbReference type="Pfam" id="PF00636">
    <property type="entry name" value="Ribonuclease_3"/>
    <property type="match status" value="1"/>
</dbReference>
<keyword evidence="7" id="KW-1185">Reference proteome</keyword>
<feature type="active site" evidence="4">
    <location>
        <position position="16"/>
    </location>
</feature>